<dbReference type="Proteomes" id="UP001301350">
    <property type="component" value="Unassembled WGS sequence"/>
</dbReference>
<dbReference type="PANTHER" id="PTHR11705">
    <property type="entry name" value="PROTEASE FAMILY M14 CARBOXYPEPTIDASE A,B"/>
    <property type="match status" value="1"/>
</dbReference>
<keyword evidence="4" id="KW-0472">Membrane</keyword>
<evidence type="ECO:0000256" key="2">
    <source>
        <dbReference type="ARBA" id="ARBA00005988"/>
    </source>
</evidence>
<dbReference type="SUPFAM" id="SSF53187">
    <property type="entry name" value="Zn-dependent exopeptidases"/>
    <property type="match status" value="1"/>
</dbReference>
<evidence type="ECO:0000256" key="5">
    <source>
        <dbReference type="SAM" id="SignalP"/>
    </source>
</evidence>
<dbReference type="GO" id="GO:0004181">
    <property type="term" value="F:metallocarboxypeptidase activity"/>
    <property type="evidence" value="ECO:0007669"/>
    <property type="project" value="InterPro"/>
</dbReference>
<feature type="chain" id="PRO_5043530090" description="Peptidase M14 domain-containing protein" evidence="5">
    <location>
        <begin position="33"/>
        <end position="799"/>
    </location>
</feature>
<accession>A0AAV9J1R4</accession>
<dbReference type="GO" id="GO:0008270">
    <property type="term" value="F:zinc ion binding"/>
    <property type="evidence" value="ECO:0007669"/>
    <property type="project" value="InterPro"/>
</dbReference>
<comment type="similarity">
    <text evidence="2">Belongs to the peptidase M14 family.</text>
</comment>
<dbReference type="CDD" id="cd00596">
    <property type="entry name" value="Peptidase_M14_like"/>
    <property type="match status" value="1"/>
</dbReference>
<feature type="signal peptide" evidence="5">
    <location>
        <begin position="1"/>
        <end position="32"/>
    </location>
</feature>
<evidence type="ECO:0000256" key="4">
    <source>
        <dbReference type="SAM" id="Phobius"/>
    </source>
</evidence>
<keyword evidence="4" id="KW-0812">Transmembrane</keyword>
<feature type="domain" description="Peptidase M14" evidence="6">
    <location>
        <begin position="62"/>
        <end position="398"/>
    </location>
</feature>
<organism evidence="7 8">
    <name type="scientific">Cyanidium caldarium</name>
    <name type="common">Red alga</name>
    <dbReference type="NCBI Taxonomy" id="2771"/>
    <lineage>
        <taxon>Eukaryota</taxon>
        <taxon>Rhodophyta</taxon>
        <taxon>Bangiophyceae</taxon>
        <taxon>Cyanidiales</taxon>
        <taxon>Cyanidiaceae</taxon>
        <taxon>Cyanidium</taxon>
    </lineage>
</organism>
<keyword evidence="8" id="KW-1185">Reference proteome</keyword>
<feature type="region of interest" description="Disordered" evidence="3">
    <location>
        <begin position="771"/>
        <end position="799"/>
    </location>
</feature>
<gene>
    <name evidence="7" type="ORF">CDCA_CDCA18G4568</name>
</gene>
<feature type="compositionally biased region" description="Low complexity" evidence="3">
    <location>
        <begin position="776"/>
        <end position="785"/>
    </location>
</feature>
<evidence type="ECO:0000313" key="7">
    <source>
        <dbReference type="EMBL" id="KAK4538543.1"/>
    </source>
</evidence>
<dbReference type="SMART" id="SM00631">
    <property type="entry name" value="Zn_pept"/>
    <property type="match status" value="1"/>
</dbReference>
<name>A0AAV9J1R4_CYACA</name>
<dbReference type="GO" id="GO:0006508">
    <property type="term" value="P:proteolysis"/>
    <property type="evidence" value="ECO:0007669"/>
    <property type="project" value="InterPro"/>
</dbReference>
<dbReference type="PANTHER" id="PTHR11705:SF138">
    <property type="entry name" value="PEPTIDASE M14 CARBOXYPEPTIDASE A DOMAIN-CONTAINING PROTEIN"/>
    <property type="match status" value="1"/>
</dbReference>
<dbReference type="AlphaFoldDB" id="A0AAV9J1R4"/>
<protein>
    <recommendedName>
        <fullName evidence="6">Peptidase M14 domain-containing protein</fullName>
    </recommendedName>
</protein>
<evidence type="ECO:0000259" key="6">
    <source>
        <dbReference type="SMART" id="SM00631"/>
    </source>
</evidence>
<feature type="transmembrane region" description="Helical" evidence="4">
    <location>
        <begin position="702"/>
        <end position="727"/>
    </location>
</feature>
<sequence>MRRKKWTRNAIHRHLLFLLVLSLCWLREWTRGHCFVSASTLDRRDALTPPQPESPASPPIHYHSYESMVWRLARVVVEHPELAELFTAQQRYRLPAVGNDCALPADSPTAHSMLSDLPRPQRQQVINTVEQMIRADRQPRDACRVWGVHITATDADSLSRRPIAQRPQLLVSGALHGDERIGSTMATELAALLTDVAGDPAAAAVPDAARTDATADGLRAWLRYLVRHRYLTIVPAANAPGLARNERTELGVDPNRDFPWNQLAPTDCMRTVAARAINELARDHLYQMLLTYHGGTTVIGYEWGDRVHCPEGTACVHNAPAPDVWAMHTIAAGMRAYAGNGNGYGGRAYQIGTMGDTVYPVAGGMEDWAYGASAVTEPAGVQTACAPTAHGGYPRERTVYARDGPHARMLAFLIETADDKQPPEATLGRRSAASPAHPLRWRADPCVLGGRQALRLSSACQRRMRWMDGHVHRNIRVALQAADVLEPYATWVRYPGDARTDAAPTDARVCWRIGGAYHVTDTQLLWWNRSVGVDAEATGVRSLQVDAVPRTLAEAERLATSTRWSQRPPGGRAFCVSLAEMTAEASTDTVWLRVRLRADAHWGLEPEAALGALPAHQRPLSHVARGRTDPQWYFVVDSPRARQHPAAVVRGRSAIYGEALRCAAKEGDRAAWHCIRAPVSSTGATKEPPPLPPPSSSLWHKLALGAAVFLLAPGTFPALLFTALILWRCLRGQGLHPVAVWQEVRDSWLPALTAPITRLFRRPTLDRSDTLPLAGARDTSAAETSSSERTRWLTSDSPK</sequence>
<evidence type="ECO:0000256" key="3">
    <source>
        <dbReference type="SAM" id="MobiDB-lite"/>
    </source>
</evidence>
<proteinExistence type="inferred from homology"/>
<dbReference type="GO" id="GO:0005615">
    <property type="term" value="C:extracellular space"/>
    <property type="evidence" value="ECO:0007669"/>
    <property type="project" value="TreeGrafter"/>
</dbReference>
<reference evidence="7 8" key="1">
    <citation type="submission" date="2022-07" db="EMBL/GenBank/DDBJ databases">
        <title>Genome-wide signatures of adaptation to extreme environments.</title>
        <authorList>
            <person name="Cho C.H."/>
            <person name="Yoon H.S."/>
        </authorList>
    </citation>
    <scope>NUCLEOTIDE SEQUENCE [LARGE SCALE GENOMIC DNA]</scope>
    <source>
        <strain evidence="7 8">DBV 063 E5</strain>
    </source>
</reference>
<dbReference type="Pfam" id="PF00246">
    <property type="entry name" value="Peptidase_M14"/>
    <property type="match status" value="1"/>
</dbReference>
<comment type="caution">
    <text evidence="7">The sequence shown here is derived from an EMBL/GenBank/DDBJ whole genome shotgun (WGS) entry which is preliminary data.</text>
</comment>
<comment type="cofactor">
    <cofactor evidence="1">
        <name>Zn(2+)</name>
        <dbReference type="ChEBI" id="CHEBI:29105"/>
    </cofactor>
</comment>
<dbReference type="Gene3D" id="3.40.630.10">
    <property type="entry name" value="Zn peptidases"/>
    <property type="match status" value="1"/>
</dbReference>
<dbReference type="EMBL" id="JANCYW010000018">
    <property type="protein sequence ID" value="KAK4538543.1"/>
    <property type="molecule type" value="Genomic_DNA"/>
</dbReference>
<evidence type="ECO:0000313" key="8">
    <source>
        <dbReference type="Proteomes" id="UP001301350"/>
    </source>
</evidence>
<dbReference type="InterPro" id="IPR000834">
    <property type="entry name" value="Peptidase_M14"/>
</dbReference>
<keyword evidence="4" id="KW-1133">Transmembrane helix</keyword>
<keyword evidence="5" id="KW-0732">Signal</keyword>
<evidence type="ECO:0000256" key="1">
    <source>
        <dbReference type="ARBA" id="ARBA00001947"/>
    </source>
</evidence>